<gene>
    <name evidence="3" type="ORF">B0H66DRAFT_1088</name>
</gene>
<evidence type="ECO:0000256" key="1">
    <source>
        <dbReference type="SAM" id="MobiDB-lite"/>
    </source>
</evidence>
<dbReference type="Proteomes" id="UP001283341">
    <property type="component" value="Unassembled WGS sequence"/>
</dbReference>
<sequence length="711" mass="78027">MGTMPVIDSRDWISIHTGCFGVTNAIAKTSSSIRGFIREVRESRSDLDVISSELHSLDGIVDLLKDDAESFPPQLAHKTPAVLDNCLAILHELEGCISVLDRCSESRADKKSRWLASQAHIGKLRWTLDGYKSTLGLAVDLVGVTNPHKNNKQLDSLSGEFGSPRMPSNSDYKNETAKVAESIKQLTSQLEHEAQQNGAVARLQHYLEALHTYAVTAIHLELHQVPEPYSAPSSVEDPPDSAIELSSDDQGFPVSKWPRHPRSPSITTPVDEHDELLDELREMPGEAPIPPPRSMARRGPVTRPSFERPRPSTSDTYSVSVSSVGRSPGQSSSIPSFSRPRVSHMRSWSFSPSDNNLESTSEGASTPGTEISSHSYSKSSGASPEKVRPDSATIGQPFIVSRATAWENPRAVPSHRPSTSSSSMTTGTQDQSPMVRRSSSRLSTRLRSFSFGMRRSSSRPPEHREAPHQQQFQAPQAAAPAIFGVSLVESMQVAKGIGHDGYGSSGARTPSSTRGYPLCVLRCVYFIQDHGLEVPHIFGQDGDHILLANLKDIFSSFDTGYGKILDWNCFTVHEAADLILLFLSELPTPLVPEVVAKRWVSLSRQATVAGSMALRLDQGIDFWEEAFSGIHGPSRALLRLLLNLWGDIADLAEVNDMTAERLAGRIMRPIMHLPAARYDTDLMLGLAFMIRKRSEYRVKARGVGRKSNAAF</sequence>
<feature type="domain" description="Rho-GAP" evidence="2">
    <location>
        <begin position="485"/>
        <end position="697"/>
    </location>
</feature>
<dbReference type="InterPro" id="IPR000198">
    <property type="entry name" value="RhoGAP_dom"/>
</dbReference>
<feature type="region of interest" description="Disordered" evidence="1">
    <location>
        <begin position="229"/>
        <end position="271"/>
    </location>
</feature>
<feature type="compositionally biased region" description="Low complexity" evidence="1">
    <location>
        <begin position="418"/>
        <end position="428"/>
    </location>
</feature>
<dbReference type="Gene3D" id="1.10.555.10">
    <property type="entry name" value="Rho GTPase activation protein"/>
    <property type="match status" value="1"/>
</dbReference>
<protein>
    <submittedName>
        <fullName evidence="3">RhoGAP group protein</fullName>
    </submittedName>
</protein>
<dbReference type="InterPro" id="IPR031348">
    <property type="entry name" value="PigL_N"/>
</dbReference>
<dbReference type="InterPro" id="IPR008936">
    <property type="entry name" value="Rho_GTPase_activation_prot"/>
</dbReference>
<feature type="compositionally biased region" description="Polar residues" evidence="1">
    <location>
        <begin position="346"/>
        <end position="371"/>
    </location>
</feature>
<dbReference type="SMART" id="SM00324">
    <property type="entry name" value="RhoGAP"/>
    <property type="match status" value="1"/>
</dbReference>
<reference evidence="3" key="1">
    <citation type="journal article" date="2023" name="Mol. Phylogenet. Evol.">
        <title>Genome-scale phylogeny and comparative genomics of the fungal order Sordariales.</title>
        <authorList>
            <person name="Hensen N."/>
            <person name="Bonometti L."/>
            <person name="Westerberg I."/>
            <person name="Brannstrom I.O."/>
            <person name="Guillou S."/>
            <person name="Cros-Aarteil S."/>
            <person name="Calhoun S."/>
            <person name="Haridas S."/>
            <person name="Kuo A."/>
            <person name="Mondo S."/>
            <person name="Pangilinan J."/>
            <person name="Riley R."/>
            <person name="LaButti K."/>
            <person name="Andreopoulos B."/>
            <person name="Lipzen A."/>
            <person name="Chen C."/>
            <person name="Yan M."/>
            <person name="Daum C."/>
            <person name="Ng V."/>
            <person name="Clum A."/>
            <person name="Steindorff A."/>
            <person name="Ohm R.A."/>
            <person name="Martin F."/>
            <person name="Silar P."/>
            <person name="Natvig D.O."/>
            <person name="Lalanne C."/>
            <person name="Gautier V."/>
            <person name="Ament-Velasquez S.L."/>
            <person name="Kruys A."/>
            <person name="Hutchinson M.I."/>
            <person name="Powell A.J."/>
            <person name="Barry K."/>
            <person name="Miller A.N."/>
            <person name="Grigoriev I.V."/>
            <person name="Debuchy R."/>
            <person name="Gladieux P."/>
            <person name="Hiltunen Thoren M."/>
            <person name="Johannesson H."/>
        </authorList>
    </citation>
    <scope>NUCLEOTIDE SEQUENCE</scope>
    <source>
        <strain evidence="3">CBS 118394</strain>
    </source>
</reference>
<feature type="region of interest" description="Disordered" evidence="1">
    <location>
        <begin position="152"/>
        <end position="174"/>
    </location>
</feature>
<evidence type="ECO:0000259" key="2">
    <source>
        <dbReference type="PROSITE" id="PS50238"/>
    </source>
</evidence>
<feature type="region of interest" description="Disordered" evidence="1">
    <location>
        <begin position="283"/>
        <end position="473"/>
    </location>
</feature>
<dbReference type="AlphaFoldDB" id="A0AAE0IQN8"/>
<dbReference type="Pfam" id="PF00620">
    <property type="entry name" value="RhoGAP"/>
    <property type="match status" value="1"/>
</dbReference>
<comment type="caution">
    <text evidence="3">The sequence shown here is derived from an EMBL/GenBank/DDBJ whole genome shotgun (WGS) entry which is preliminary data.</text>
</comment>
<feature type="compositionally biased region" description="Low complexity" evidence="1">
    <location>
        <begin position="312"/>
        <end position="340"/>
    </location>
</feature>
<dbReference type="Pfam" id="PF17111">
    <property type="entry name" value="PigL_N"/>
    <property type="match status" value="1"/>
</dbReference>
<feature type="compositionally biased region" description="Low complexity" evidence="1">
    <location>
        <begin position="372"/>
        <end position="383"/>
    </location>
</feature>
<dbReference type="PROSITE" id="PS50238">
    <property type="entry name" value="RHOGAP"/>
    <property type="match status" value="1"/>
</dbReference>
<name>A0AAE0IQN8_9PEZI</name>
<feature type="compositionally biased region" description="Low complexity" evidence="1">
    <location>
        <begin position="436"/>
        <end position="459"/>
    </location>
</feature>
<dbReference type="EMBL" id="JAUEDM010000001">
    <property type="protein sequence ID" value="KAK3328761.1"/>
    <property type="molecule type" value="Genomic_DNA"/>
</dbReference>
<dbReference type="GO" id="GO:0007165">
    <property type="term" value="P:signal transduction"/>
    <property type="evidence" value="ECO:0007669"/>
    <property type="project" value="InterPro"/>
</dbReference>
<keyword evidence="4" id="KW-1185">Reference proteome</keyword>
<accession>A0AAE0IQN8</accession>
<evidence type="ECO:0000313" key="3">
    <source>
        <dbReference type="EMBL" id="KAK3328761.1"/>
    </source>
</evidence>
<dbReference type="CDD" id="cd00159">
    <property type="entry name" value="RhoGAP"/>
    <property type="match status" value="1"/>
</dbReference>
<dbReference type="SUPFAM" id="SSF48350">
    <property type="entry name" value="GTPase activation domain, GAP"/>
    <property type="match status" value="1"/>
</dbReference>
<proteinExistence type="predicted"/>
<evidence type="ECO:0000313" key="4">
    <source>
        <dbReference type="Proteomes" id="UP001283341"/>
    </source>
</evidence>
<organism evidence="3 4">
    <name type="scientific">Apodospora peruviana</name>
    <dbReference type="NCBI Taxonomy" id="516989"/>
    <lineage>
        <taxon>Eukaryota</taxon>
        <taxon>Fungi</taxon>
        <taxon>Dikarya</taxon>
        <taxon>Ascomycota</taxon>
        <taxon>Pezizomycotina</taxon>
        <taxon>Sordariomycetes</taxon>
        <taxon>Sordariomycetidae</taxon>
        <taxon>Sordariales</taxon>
        <taxon>Lasiosphaeriaceae</taxon>
        <taxon>Apodospora</taxon>
    </lineage>
</organism>
<reference evidence="3" key="2">
    <citation type="submission" date="2023-06" db="EMBL/GenBank/DDBJ databases">
        <authorList>
            <consortium name="Lawrence Berkeley National Laboratory"/>
            <person name="Haridas S."/>
            <person name="Hensen N."/>
            <person name="Bonometti L."/>
            <person name="Westerberg I."/>
            <person name="Brannstrom I.O."/>
            <person name="Guillou S."/>
            <person name="Cros-Aarteil S."/>
            <person name="Calhoun S."/>
            <person name="Kuo A."/>
            <person name="Mondo S."/>
            <person name="Pangilinan J."/>
            <person name="Riley R."/>
            <person name="Labutti K."/>
            <person name="Andreopoulos B."/>
            <person name="Lipzen A."/>
            <person name="Chen C."/>
            <person name="Yanf M."/>
            <person name="Daum C."/>
            <person name="Ng V."/>
            <person name="Clum A."/>
            <person name="Steindorff A."/>
            <person name="Ohm R."/>
            <person name="Martin F."/>
            <person name="Silar P."/>
            <person name="Natvig D."/>
            <person name="Lalanne C."/>
            <person name="Gautier V."/>
            <person name="Ament-Velasquez S.L."/>
            <person name="Kruys A."/>
            <person name="Hutchinson M.I."/>
            <person name="Powell A.J."/>
            <person name="Barry K."/>
            <person name="Miller A.N."/>
            <person name="Grigoriev I.V."/>
            <person name="Debuchy R."/>
            <person name="Gladieux P."/>
            <person name="Thoren M.H."/>
            <person name="Johannesson H."/>
        </authorList>
    </citation>
    <scope>NUCLEOTIDE SEQUENCE</scope>
    <source>
        <strain evidence="3">CBS 118394</strain>
    </source>
</reference>